<evidence type="ECO:0000313" key="3">
    <source>
        <dbReference type="Proteomes" id="UP000292003"/>
    </source>
</evidence>
<accession>A0A4V2EKX2</accession>
<evidence type="ECO:0000256" key="1">
    <source>
        <dbReference type="SAM" id="Phobius"/>
    </source>
</evidence>
<keyword evidence="1" id="KW-0472">Membrane</keyword>
<sequence length="334" mass="37482">MPADARGIRTNPLQEIFWTRTSLLLAVLIVVSGTCLFLAGGMDPGNGKNFVQAIGTGTMISAVVGFGQTLITAAASQRALVAPVIEESKKALHELSAEYRSLNSEFFPTHVFEATSEPDPKFNELMMADLARSRQYLFRGFAGRHAAARLLHSHAEWEMRAVLADPREATTISGRARYLLRKEGAEADYDDIQQRLHDEVRVGLVGLYHARSRCTRIDLTVVDDPPLDRLEIFDDSVWITLYSDARSATTLYPRTLRFSEGSFIYNMQRAELLRTCVSRAARHFQITPETTRQDFLGLFTKITGEPLSEEQFHELEGKFRAFRKEFSTAAELGS</sequence>
<dbReference type="AlphaFoldDB" id="A0A4V2EKX2"/>
<keyword evidence="1" id="KW-1133">Transmembrane helix</keyword>
<keyword evidence="1" id="KW-0812">Transmembrane</keyword>
<dbReference type="OrthoDB" id="3657699at2"/>
<dbReference type="Proteomes" id="UP000292003">
    <property type="component" value="Unassembled WGS sequence"/>
</dbReference>
<keyword evidence="3" id="KW-1185">Reference proteome</keyword>
<reference evidence="2 3" key="1">
    <citation type="submission" date="2019-02" db="EMBL/GenBank/DDBJ databases">
        <title>Draft genome sequence of Amycolatopsis sp. 8-3EHSu isolated from roots of Suaeda maritima.</title>
        <authorList>
            <person name="Duangmal K."/>
            <person name="Chantavorakit T."/>
        </authorList>
    </citation>
    <scope>NUCLEOTIDE SEQUENCE [LARGE SCALE GENOMIC DNA]</scope>
    <source>
        <strain evidence="2 3">8-3EHSu</strain>
    </source>
</reference>
<proteinExistence type="predicted"/>
<feature type="transmembrane region" description="Helical" evidence="1">
    <location>
        <begin position="21"/>
        <end position="42"/>
    </location>
</feature>
<comment type="caution">
    <text evidence="2">The sequence shown here is derived from an EMBL/GenBank/DDBJ whole genome shotgun (WGS) entry which is preliminary data.</text>
</comment>
<dbReference type="EMBL" id="SFCC01000023">
    <property type="protein sequence ID" value="RZQ59555.1"/>
    <property type="molecule type" value="Genomic_DNA"/>
</dbReference>
<protein>
    <submittedName>
        <fullName evidence="2">Uncharacterized protein</fullName>
    </submittedName>
</protein>
<dbReference type="RefSeq" id="WP_130479653.1">
    <property type="nucleotide sequence ID" value="NZ_SFCC01000023.1"/>
</dbReference>
<name>A0A4V2EKX2_9PSEU</name>
<gene>
    <name evidence="2" type="ORF">EWH70_33765</name>
</gene>
<evidence type="ECO:0000313" key="2">
    <source>
        <dbReference type="EMBL" id="RZQ59555.1"/>
    </source>
</evidence>
<organism evidence="2 3">
    <name type="scientific">Amycolatopsis suaedae</name>
    <dbReference type="NCBI Taxonomy" id="2510978"/>
    <lineage>
        <taxon>Bacteria</taxon>
        <taxon>Bacillati</taxon>
        <taxon>Actinomycetota</taxon>
        <taxon>Actinomycetes</taxon>
        <taxon>Pseudonocardiales</taxon>
        <taxon>Pseudonocardiaceae</taxon>
        <taxon>Amycolatopsis</taxon>
    </lineage>
</organism>